<feature type="transmembrane region" description="Helical" evidence="6">
    <location>
        <begin position="160"/>
        <end position="183"/>
    </location>
</feature>
<gene>
    <name evidence="9" type="primary">LOC116954563</name>
</gene>
<dbReference type="GeneID" id="116954563"/>
<dbReference type="PANTHER" id="PTHR26451:SF897">
    <property type="entry name" value="TRACE AMINE-ASSOCIATED RECEPTOR 5-LIKE"/>
    <property type="match status" value="1"/>
</dbReference>
<keyword evidence="5" id="KW-0297">G-protein coupled receptor</keyword>
<dbReference type="RefSeq" id="XP_032831062.1">
    <property type="nucleotide sequence ID" value="XM_032975171.1"/>
</dbReference>
<feature type="domain" description="G-protein coupled receptors family 1 profile" evidence="7">
    <location>
        <begin position="60"/>
        <end position="316"/>
    </location>
</feature>
<dbReference type="InterPro" id="IPR000276">
    <property type="entry name" value="GPCR_Rhodpsn"/>
</dbReference>
<dbReference type="PANTHER" id="PTHR26451">
    <property type="entry name" value="G_PROTEIN_RECEP_F1_2 DOMAIN-CONTAINING PROTEIN"/>
    <property type="match status" value="1"/>
</dbReference>
<dbReference type="AlphaFoldDB" id="A0AAJ7UA56"/>
<keyword evidence="4 6" id="KW-0472">Membrane</keyword>
<name>A0AAJ7UA56_PETMA</name>
<feature type="transmembrane region" description="Helical" evidence="6">
    <location>
        <begin position="118"/>
        <end position="139"/>
    </location>
</feature>
<comment type="similarity">
    <text evidence="5">Belongs to the G-protein coupled receptor 1 family.</text>
</comment>
<accession>A0AAJ7UA56</accession>
<dbReference type="GO" id="GO:0004930">
    <property type="term" value="F:G protein-coupled receptor activity"/>
    <property type="evidence" value="ECO:0007669"/>
    <property type="project" value="UniProtKB-KW"/>
</dbReference>
<dbReference type="Pfam" id="PF00001">
    <property type="entry name" value="7tm_1"/>
    <property type="match status" value="1"/>
</dbReference>
<keyword evidence="3 6" id="KW-1133">Transmembrane helix</keyword>
<dbReference type="Gene3D" id="1.20.1070.10">
    <property type="entry name" value="Rhodopsin 7-helix transmembrane proteins"/>
    <property type="match status" value="1"/>
</dbReference>
<keyword evidence="8" id="KW-1185">Reference proteome</keyword>
<dbReference type="InterPro" id="IPR017452">
    <property type="entry name" value="GPCR_Rhodpsn_7TM"/>
</dbReference>
<reference evidence="9" key="1">
    <citation type="submission" date="2025-08" db="UniProtKB">
        <authorList>
            <consortium name="RefSeq"/>
        </authorList>
    </citation>
    <scope>IDENTIFICATION</scope>
    <source>
        <tissue evidence="9">Sperm</tissue>
    </source>
</reference>
<evidence type="ECO:0000256" key="2">
    <source>
        <dbReference type="ARBA" id="ARBA00022692"/>
    </source>
</evidence>
<protein>
    <submittedName>
        <fullName evidence="9">Olfactory receptor 2L2-like</fullName>
    </submittedName>
</protein>
<dbReference type="InterPro" id="IPR052921">
    <property type="entry name" value="GPCR1_Superfamily_Member"/>
</dbReference>
<evidence type="ECO:0000256" key="5">
    <source>
        <dbReference type="RuleBase" id="RU000688"/>
    </source>
</evidence>
<feature type="transmembrane region" description="Helical" evidence="6">
    <location>
        <begin position="44"/>
        <end position="69"/>
    </location>
</feature>
<dbReference type="Proteomes" id="UP001318040">
    <property type="component" value="Chromosome 55"/>
</dbReference>
<dbReference type="GO" id="GO:0004984">
    <property type="term" value="F:olfactory receptor activity"/>
    <property type="evidence" value="ECO:0007669"/>
    <property type="project" value="TreeGrafter"/>
</dbReference>
<organism evidence="8 9">
    <name type="scientific">Petromyzon marinus</name>
    <name type="common">Sea lamprey</name>
    <dbReference type="NCBI Taxonomy" id="7757"/>
    <lineage>
        <taxon>Eukaryota</taxon>
        <taxon>Metazoa</taxon>
        <taxon>Chordata</taxon>
        <taxon>Craniata</taxon>
        <taxon>Vertebrata</taxon>
        <taxon>Cyclostomata</taxon>
        <taxon>Hyperoartia</taxon>
        <taxon>Petromyzontiformes</taxon>
        <taxon>Petromyzontidae</taxon>
        <taxon>Petromyzon</taxon>
    </lineage>
</organism>
<dbReference type="GO" id="GO:0016020">
    <property type="term" value="C:membrane"/>
    <property type="evidence" value="ECO:0007669"/>
    <property type="project" value="UniProtKB-SubCell"/>
</dbReference>
<evidence type="ECO:0000313" key="8">
    <source>
        <dbReference type="Proteomes" id="UP001318040"/>
    </source>
</evidence>
<dbReference type="PRINTS" id="PR00237">
    <property type="entry name" value="GPCRRHODOPSN"/>
</dbReference>
<dbReference type="SUPFAM" id="SSF81321">
    <property type="entry name" value="Family A G protein-coupled receptor-like"/>
    <property type="match status" value="1"/>
</dbReference>
<evidence type="ECO:0000256" key="3">
    <source>
        <dbReference type="ARBA" id="ARBA00022989"/>
    </source>
</evidence>
<feature type="transmembrane region" description="Helical" evidence="6">
    <location>
        <begin position="260"/>
        <end position="279"/>
    </location>
</feature>
<comment type="subcellular location">
    <subcellularLocation>
        <location evidence="1">Membrane</location>
    </subcellularLocation>
</comment>
<sequence length="354" mass="38940">MSTVLLDLVSNAADKQLRVMDNGSSSSSSSIALNILDISREASWLIFSALHLCFLFILVSNIVILIAVVLSPELHKPMHMFLCYLAVADIVGSATIIPKQLQILASGCSDISYVGCMGQAFCINMFVIAESLSLSFISTDRYLAICKPLHYHAILPLKRSVYIIILAWLSTVAACVAILVYTLSLQMKDGNRSIDAAFCYSIYIVNLSVSDTTSTRMLLSACIVMFIGLPPLILMYTFIRVCLEFTKPSSPALSKKAKETLVTQLLVTSIYFISLLTIIVRGRLIRSSGGGTENKSVNYVIELSILVPMAVNVIIFGLRITELRKAIANLFQRRFTILPIDVKSKKIGLQTRHG</sequence>
<feature type="transmembrane region" description="Helical" evidence="6">
    <location>
        <begin position="299"/>
        <end position="318"/>
    </location>
</feature>
<dbReference type="GO" id="GO:0005549">
    <property type="term" value="F:odorant binding"/>
    <property type="evidence" value="ECO:0007669"/>
    <property type="project" value="TreeGrafter"/>
</dbReference>
<keyword evidence="2 5" id="KW-0812">Transmembrane</keyword>
<feature type="transmembrane region" description="Helical" evidence="6">
    <location>
        <begin position="217"/>
        <end position="239"/>
    </location>
</feature>
<dbReference type="PROSITE" id="PS50262">
    <property type="entry name" value="G_PROTEIN_RECEP_F1_2"/>
    <property type="match status" value="1"/>
</dbReference>
<keyword evidence="5" id="KW-0675">Receptor</keyword>
<evidence type="ECO:0000256" key="4">
    <source>
        <dbReference type="ARBA" id="ARBA00023136"/>
    </source>
</evidence>
<evidence type="ECO:0000256" key="1">
    <source>
        <dbReference type="ARBA" id="ARBA00004370"/>
    </source>
</evidence>
<evidence type="ECO:0000259" key="7">
    <source>
        <dbReference type="PROSITE" id="PS50262"/>
    </source>
</evidence>
<dbReference type="KEGG" id="pmrn:116954563"/>
<feature type="transmembrane region" description="Helical" evidence="6">
    <location>
        <begin position="81"/>
        <end position="98"/>
    </location>
</feature>
<dbReference type="PROSITE" id="PS00237">
    <property type="entry name" value="G_PROTEIN_RECEP_F1_1"/>
    <property type="match status" value="1"/>
</dbReference>
<evidence type="ECO:0000313" key="9">
    <source>
        <dbReference type="RefSeq" id="XP_032831062.1"/>
    </source>
</evidence>
<keyword evidence="5" id="KW-0807">Transducer</keyword>
<evidence type="ECO:0000256" key="6">
    <source>
        <dbReference type="SAM" id="Phobius"/>
    </source>
</evidence>
<proteinExistence type="inferred from homology"/>